<reference evidence="3" key="1">
    <citation type="journal article" date="2023" name="Science">
        <title>Genome structures resolve the early diversification of teleost fishes.</title>
        <authorList>
            <person name="Parey E."/>
            <person name="Louis A."/>
            <person name="Montfort J."/>
            <person name="Bouchez O."/>
            <person name="Roques C."/>
            <person name="Iampietro C."/>
            <person name="Lluch J."/>
            <person name="Castinel A."/>
            <person name="Donnadieu C."/>
            <person name="Desvignes T."/>
            <person name="Floi Bucao C."/>
            <person name="Jouanno E."/>
            <person name="Wen M."/>
            <person name="Mejri S."/>
            <person name="Dirks R."/>
            <person name="Jansen H."/>
            <person name="Henkel C."/>
            <person name="Chen W.J."/>
            <person name="Zahm M."/>
            <person name="Cabau C."/>
            <person name="Klopp C."/>
            <person name="Thompson A.W."/>
            <person name="Robinson-Rechavi M."/>
            <person name="Braasch I."/>
            <person name="Lecointre G."/>
            <person name="Bobe J."/>
            <person name="Postlethwait J.H."/>
            <person name="Berthelot C."/>
            <person name="Roest Crollius H."/>
            <person name="Guiguen Y."/>
        </authorList>
    </citation>
    <scope>NUCLEOTIDE SEQUENCE</scope>
    <source>
        <strain evidence="3">NC1722</strain>
    </source>
</reference>
<organism evidence="3 4">
    <name type="scientific">Aldrovandia affinis</name>
    <dbReference type="NCBI Taxonomy" id="143900"/>
    <lineage>
        <taxon>Eukaryota</taxon>
        <taxon>Metazoa</taxon>
        <taxon>Chordata</taxon>
        <taxon>Craniata</taxon>
        <taxon>Vertebrata</taxon>
        <taxon>Euteleostomi</taxon>
        <taxon>Actinopterygii</taxon>
        <taxon>Neopterygii</taxon>
        <taxon>Teleostei</taxon>
        <taxon>Notacanthiformes</taxon>
        <taxon>Halosauridae</taxon>
        <taxon>Aldrovandia</taxon>
    </lineage>
</organism>
<accession>A0AAD7W3K1</accession>
<dbReference type="Pfam" id="PF17919">
    <property type="entry name" value="RT_RNaseH_2"/>
    <property type="match status" value="1"/>
</dbReference>
<dbReference type="InterPro" id="IPR043502">
    <property type="entry name" value="DNA/RNA_pol_sf"/>
</dbReference>
<dbReference type="GO" id="GO:0003824">
    <property type="term" value="F:catalytic activity"/>
    <property type="evidence" value="ECO:0007669"/>
    <property type="project" value="UniProtKB-KW"/>
</dbReference>
<evidence type="ECO:0000256" key="1">
    <source>
        <dbReference type="ARBA" id="ARBA00023268"/>
    </source>
</evidence>
<gene>
    <name evidence="3" type="ORF">AAFF_G00245340</name>
</gene>
<name>A0AAD7W3K1_9TELE</name>
<protein>
    <recommendedName>
        <fullName evidence="2">Reverse transcriptase/retrotransposon-derived protein RNase H-like domain-containing protein</fullName>
    </recommendedName>
</protein>
<dbReference type="PANTHER" id="PTHR37984:SF5">
    <property type="entry name" value="PROTEIN NYNRIN-LIKE"/>
    <property type="match status" value="1"/>
</dbReference>
<dbReference type="InterPro" id="IPR041577">
    <property type="entry name" value="RT_RNaseH_2"/>
</dbReference>
<dbReference type="AlphaFoldDB" id="A0AAD7W3K1"/>
<proteinExistence type="predicted"/>
<dbReference type="EMBL" id="JAINUG010000328">
    <property type="protein sequence ID" value="KAJ8378186.1"/>
    <property type="molecule type" value="Genomic_DNA"/>
</dbReference>
<dbReference type="PANTHER" id="PTHR37984">
    <property type="entry name" value="PROTEIN CBG26694"/>
    <property type="match status" value="1"/>
</dbReference>
<evidence type="ECO:0000313" key="3">
    <source>
        <dbReference type="EMBL" id="KAJ8378186.1"/>
    </source>
</evidence>
<dbReference type="Proteomes" id="UP001221898">
    <property type="component" value="Unassembled WGS sequence"/>
</dbReference>
<evidence type="ECO:0000313" key="4">
    <source>
        <dbReference type="Proteomes" id="UP001221898"/>
    </source>
</evidence>
<keyword evidence="1" id="KW-0511">Multifunctional enzyme</keyword>
<evidence type="ECO:0000259" key="2">
    <source>
        <dbReference type="Pfam" id="PF17919"/>
    </source>
</evidence>
<keyword evidence="4" id="KW-1185">Reference proteome</keyword>
<dbReference type="SUPFAM" id="SSF56672">
    <property type="entry name" value="DNA/RNA polymerases"/>
    <property type="match status" value="1"/>
</dbReference>
<sequence length="160" mass="17655">MPATLSTPLLTSTTCSGFGLRLRLNPRKCQLIRRETAFLGHVVSERGVANDPAKVTAVQDWPIPANVVPSIASLTSTSRSFGRRSAQKPLPDSEWLSRRPLAYPDVHRPFIVDTDASNVGVGAVLSQEDSDGACYSVPPRKQRQRRGLWLMNRRRGASLY</sequence>
<dbReference type="InterPro" id="IPR050951">
    <property type="entry name" value="Retrovirus_Pol_polyprotein"/>
</dbReference>
<comment type="caution">
    <text evidence="3">The sequence shown here is derived from an EMBL/GenBank/DDBJ whole genome shotgun (WGS) entry which is preliminary data.</text>
</comment>
<feature type="domain" description="Reverse transcriptase/retrotransposon-derived protein RNase H-like" evidence="2">
    <location>
        <begin position="98"/>
        <end position="133"/>
    </location>
</feature>